<dbReference type="AlphaFoldDB" id="A0A438K2U8"/>
<sequence length="189" mass="21672">MKVYLEFHDSGAIKKNTNATFFALVSKGNQISTVADFKPISLIARLYKVTAKAPSLCIRKILHETILWSQGAFVEVAFLDHALEWKGFSPKWRLWIRGCLSFFTIAADVLSRMVMFKVPTMVALEIKKLQREFLWSGFGERKRDHLVGWDLMCKPTSDGGLGLGRIFLMTKMLLGKWLWKFPRESNVLV</sequence>
<comment type="caution">
    <text evidence="1">The sequence shown here is derived from an EMBL/GenBank/DDBJ whole genome shotgun (WGS) entry which is preliminary data.</text>
</comment>
<organism evidence="1 2">
    <name type="scientific">Vitis vinifera</name>
    <name type="common">Grape</name>
    <dbReference type="NCBI Taxonomy" id="29760"/>
    <lineage>
        <taxon>Eukaryota</taxon>
        <taxon>Viridiplantae</taxon>
        <taxon>Streptophyta</taxon>
        <taxon>Embryophyta</taxon>
        <taxon>Tracheophyta</taxon>
        <taxon>Spermatophyta</taxon>
        <taxon>Magnoliopsida</taxon>
        <taxon>eudicotyledons</taxon>
        <taxon>Gunneridae</taxon>
        <taxon>Pentapetalae</taxon>
        <taxon>rosids</taxon>
        <taxon>Vitales</taxon>
        <taxon>Vitaceae</taxon>
        <taxon>Viteae</taxon>
        <taxon>Vitis</taxon>
    </lineage>
</organism>
<protein>
    <submittedName>
        <fullName evidence="1">Uncharacterized protein</fullName>
    </submittedName>
</protein>
<evidence type="ECO:0000313" key="2">
    <source>
        <dbReference type="Proteomes" id="UP000288805"/>
    </source>
</evidence>
<dbReference type="PANTHER" id="PTHR33116:SF78">
    <property type="entry name" value="OS12G0587133 PROTEIN"/>
    <property type="match status" value="1"/>
</dbReference>
<proteinExistence type="predicted"/>
<dbReference type="PANTHER" id="PTHR33116">
    <property type="entry name" value="REVERSE TRANSCRIPTASE ZINC-BINDING DOMAIN-CONTAINING PROTEIN-RELATED-RELATED"/>
    <property type="match status" value="1"/>
</dbReference>
<name>A0A438K2U8_VITVI</name>
<dbReference type="EMBL" id="QGNW01000018">
    <property type="protein sequence ID" value="RVX15535.1"/>
    <property type="molecule type" value="Genomic_DNA"/>
</dbReference>
<evidence type="ECO:0000313" key="1">
    <source>
        <dbReference type="EMBL" id="RVX15535.1"/>
    </source>
</evidence>
<reference evidence="1 2" key="1">
    <citation type="journal article" date="2018" name="PLoS Genet.">
        <title>Population sequencing reveals clonal diversity and ancestral inbreeding in the grapevine cultivar Chardonnay.</title>
        <authorList>
            <person name="Roach M.J."/>
            <person name="Johnson D.L."/>
            <person name="Bohlmann J."/>
            <person name="van Vuuren H.J."/>
            <person name="Jones S.J."/>
            <person name="Pretorius I.S."/>
            <person name="Schmidt S.A."/>
            <person name="Borneman A.R."/>
        </authorList>
    </citation>
    <scope>NUCLEOTIDE SEQUENCE [LARGE SCALE GENOMIC DNA]</scope>
    <source>
        <strain evidence="2">cv. Chardonnay</strain>
        <tissue evidence="1">Leaf</tissue>
    </source>
</reference>
<dbReference type="Proteomes" id="UP000288805">
    <property type="component" value="Unassembled WGS sequence"/>
</dbReference>
<accession>A0A438K2U8</accession>
<gene>
    <name evidence="1" type="ORF">CK203_009306</name>
</gene>